<dbReference type="SUPFAM" id="SSF52833">
    <property type="entry name" value="Thioredoxin-like"/>
    <property type="match status" value="1"/>
</dbReference>
<dbReference type="EMBL" id="RQXV01000008">
    <property type="protein sequence ID" value="RRC98372.1"/>
    <property type="molecule type" value="Genomic_DNA"/>
</dbReference>
<dbReference type="Proteomes" id="UP000267535">
    <property type="component" value="Unassembled WGS sequence"/>
</dbReference>
<dbReference type="Gene3D" id="3.40.30.10">
    <property type="entry name" value="Glutaredoxin"/>
    <property type="match status" value="1"/>
</dbReference>
<reference evidence="2 3" key="1">
    <citation type="submission" date="2018-11" db="EMBL/GenBank/DDBJ databases">
        <title>The draft genome sequence of Amphritea balenae JAMM 1525T.</title>
        <authorList>
            <person name="Fang Z."/>
            <person name="Zhang Y."/>
            <person name="Han X."/>
        </authorList>
    </citation>
    <scope>NUCLEOTIDE SEQUENCE [LARGE SCALE GENOMIC DNA]</scope>
    <source>
        <strain evidence="2 3">JAMM 1525</strain>
    </source>
</reference>
<sequence length="106" mass="12261">MNRLDELNAVQQVLQDNDLVLIYFSGENCSVCEVLKPKISQALEERFPGVCQIEVHLTELNSISSFFGVFSIPTLLFFRETKEWLREGRNLSVKAFLQDVERVMSY</sequence>
<organism evidence="2 3">
    <name type="scientific">Amphritea balenae</name>
    <dbReference type="NCBI Taxonomy" id="452629"/>
    <lineage>
        <taxon>Bacteria</taxon>
        <taxon>Pseudomonadati</taxon>
        <taxon>Pseudomonadota</taxon>
        <taxon>Gammaproteobacteria</taxon>
        <taxon>Oceanospirillales</taxon>
        <taxon>Oceanospirillaceae</taxon>
        <taxon>Amphritea</taxon>
    </lineage>
</organism>
<dbReference type="InterPro" id="IPR013766">
    <property type="entry name" value="Thioredoxin_domain"/>
</dbReference>
<dbReference type="CDD" id="cd02947">
    <property type="entry name" value="TRX_family"/>
    <property type="match status" value="1"/>
</dbReference>
<dbReference type="Pfam" id="PF00085">
    <property type="entry name" value="Thioredoxin"/>
    <property type="match status" value="1"/>
</dbReference>
<keyword evidence="3" id="KW-1185">Reference proteome</keyword>
<comment type="caution">
    <text evidence="2">The sequence shown here is derived from an EMBL/GenBank/DDBJ whole genome shotgun (WGS) entry which is preliminary data.</text>
</comment>
<name>A0A3P1SQE6_9GAMM</name>
<evidence type="ECO:0000313" key="2">
    <source>
        <dbReference type="EMBL" id="RRC98372.1"/>
    </source>
</evidence>
<dbReference type="InterPro" id="IPR036249">
    <property type="entry name" value="Thioredoxin-like_sf"/>
</dbReference>
<accession>A0A3P1SQE6</accession>
<gene>
    <name evidence="2" type="ORF">EHS89_14900</name>
</gene>
<evidence type="ECO:0000313" key="3">
    <source>
        <dbReference type="Proteomes" id="UP000267535"/>
    </source>
</evidence>
<proteinExistence type="predicted"/>
<dbReference type="RefSeq" id="WP_124926953.1">
    <property type="nucleotide sequence ID" value="NZ_BMOH01000007.1"/>
</dbReference>
<dbReference type="AlphaFoldDB" id="A0A3P1SQE6"/>
<feature type="domain" description="Thioredoxin" evidence="1">
    <location>
        <begin position="11"/>
        <end position="83"/>
    </location>
</feature>
<protein>
    <submittedName>
        <fullName evidence="2">Thioredoxin</fullName>
    </submittedName>
</protein>
<evidence type="ECO:0000259" key="1">
    <source>
        <dbReference type="Pfam" id="PF00085"/>
    </source>
</evidence>
<dbReference type="OrthoDB" id="5295821at2"/>